<name>A0AAW5UK82_9BACT</name>
<proteinExistence type="predicted"/>
<organism evidence="1 2">
    <name type="scientific">Segatella copri</name>
    <dbReference type="NCBI Taxonomy" id="165179"/>
    <lineage>
        <taxon>Bacteria</taxon>
        <taxon>Pseudomonadati</taxon>
        <taxon>Bacteroidota</taxon>
        <taxon>Bacteroidia</taxon>
        <taxon>Bacteroidales</taxon>
        <taxon>Prevotellaceae</taxon>
        <taxon>Segatella</taxon>
    </lineage>
</organism>
<reference evidence="1" key="1">
    <citation type="submission" date="2022-11" db="EMBL/GenBank/DDBJ databases">
        <title>Genomic repertoires linked with pathogenic potency of arthritogenic Prevotella copri isolated from the gut of rheumatoid arthritis patients.</title>
        <authorList>
            <person name="Nii T."/>
            <person name="Maeda Y."/>
            <person name="Motooka D."/>
            <person name="Naito M."/>
            <person name="Matsumoto Y."/>
            <person name="Ogawa T."/>
            <person name="Oguro-Igashira E."/>
            <person name="Kishikawa T."/>
            <person name="Yamashita M."/>
            <person name="Koizumi S."/>
            <person name="Kurakawa T."/>
            <person name="Okumura R."/>
            <person name="Kayama H."/>
            <person name="Murakami M."/>
            <person name="Sakaguchi T."/>
            <person name="Das B."/>
            <person name="Nakamura S."/>
            <person name="Okada Y."/>
            <person name="Kumanogoh A."/>
            <person name="Takeda K."/>
        </authorList>
    </citation>
    <scope>NUCLEOTIDE SEQUENCE</scope>
    <source>
        <strain evidence="1">H012_8</strain>
    </source>
</reference>
<evidence type="ECO:0000313" key="1">
    <source>
        <dbReference type="EMBL" id="MCW4156581.1"/>
    </source>
</evidence>
<dbReference type="AlphaFoldDB" id="A0AAW5UK82"/>
<dbReference type="RefSeq" id="WP_264902134.1">
    <property type="nucleotide sequence ID" value="NZ_JAPDVH010000001.1"/>
</dbReference>
<dbReference type="Proteomes" id="UP001209168">
    <property type="component" value="Unassembled WGS sequence"/>
</dbReference>
<accession>A0AAW5UK82</accession>
<dbReference type="EMBL" id="JAPDVH010000001">
    <property type="protein sequence ID" value="MCW4156581.1"/>
    <property type="molecule type" value="Genomic_DNA"/>
</dbReference>
<protein>
    <submittedName>
        <fullName evidence="1">Uncharacterized protein</fullName>
    </submittedName>
</protein>
<sequence length="68" mass="7703">MSKKIKSLNNELPDFFLESLEQRLETDPLTIGGLLNLAEQSPDNWCISVLHCDGDNGCHEKYQCSLHI</sequence>
<comment type="caution">
    <text evidence="1">The sequence shown here is derived from an EMBL/GenBank/DDBJ whole genome shotgun (WGS) entry which is preliminary data.</text>
</comment>
<gene>
    <name evidence="1" type="ORF">ONT23_13830</name>
</gene>
<evidence type="ECO:0000313" key="2">
    <source>
        <dbReference type="Proteomes" id="UP001209168"/>
    </source>
</evidence>